<evidence type="ECO:0000313" key="2">
    <source>
        <dbReference type="WBParaSite" id="JU765_v2.g20139.t1"/>
    </source>
</evidence>
<protein>
    <submittedName>
        <fullName evidence="2">GYF domain-containing protein</fullName>
    </submittedName>
</protein>
<dbReference type="Proteomes" id="UP000887576">
    <property type="component" value="Unplaced"/>
</dbReference>
<sequence>MDTENMTNETGMEMNSFPEFDEYPTRWFYLGADNQVHGPFSNTEMLQWVDSGYFNDNLMIRTERDDKFYTLFEYTQMCQGSPFHSDIYSMHFKAMEAANMIRQRSAPIPIRVPVMVVQPHANVSTTAQFPPGITPGPVFVNSNGFPVSTPMYVNNPHIGTYGTPQPYNYMTERENPSSSSVSDSPDIDRSIHMEELQVCVQTDDKCVSTDDAPWLTEKIEIGTDVPVFNVNDLSVGTQTAPVPINRIQVARLLKELTGLNFYIR</sequence>
<dbReference type="WBParaSite" id="JU765_v2.g20139.t1">
    <property type="protein sequence ID" value="JU765_v2.g20139.t1"/>
    <property type="gene ID" value="JU765_v2.g20139"/>
</dbReference>
<name>A0AC34QWT8_9BILA</name>
<reference evidence="2" key="1">
    <citation type="submission" date="2025-08" db="UniProtKB">
        <authorList>
            <consortium name="WormBaseParasite"/>
        </authorList>
    </citation>
    <scope>IDENTIFICATION</scope>
</reference>
<accession>A0AC34QWT8</accession>
<organism evidence="1 2">
    <name type="scientific">Panagrolaimus sp. JU765</name>
    <dbReference type="NCBI Taxonomy" id="591449"/>
    <lineage>
        <taxon>Eukaryota</taxon>
        <taxon>Metazoa</taxon>
        <taxon>Ecdysozoa</taxon>
        <taxon>Nematoda</taxon>
        <taxon>Chromadorea</taxon>
        <taxon>Rhabditida</taxon>
        <taxon>Tylenchina</taxon>
        <taxon>Panagrolaimomorpha</taxon>
        <taxon>Panagrolaimoidea</taxon>
        <taxon>Panagrolaimidae</taxon>
        <taxon>Panagrolaimus</taxon>
    </lineage>
</organism>
<evidence type="ECO:0000313" key="1">
    <source>
        <dbReference type="Proteomes" id="UP000887576"/>
    </source>
</evidence>
<proteinExistence type="predicted"/>